<feature type="chain" id="PRO_5009104970" description="PRC-barrel domain-containing protein" evidence="1">
    <location>
        <begin position="20"/>
        <end position="91"/>
    </location>
</feature>
<accession>A0A1D8AEB3</accession>
<evidence type="ECO:0000313" key="2">
    <source>
        <dbReference type="EMBL" id="AOR80473.1"/>
    </source>
</evidence>
<name>A0A1D8AEB3_9SPHN</name>
<protein>
    <recommendedName>
        <fullName evidence="4">PRC-barrel domain-containing protein</fullName>
    </recommendedName>
</protein>
<keyword evidence="1" id="KW-0732">Signal</keyword>
<dbReference type="EMBL" id="CP017077">
    <property type="protein sequence ID" value="AOR80473.1"/>
    <property type="molecule type" value="Genomic_DNA"/>
</dbReference>
<evidence type="ECO:0000256" key="1">
    <source>
        <dbReference type="SAM" id="SignalP"/>
    </source>
</evidence>
<feature type="signal peptide" evidence="1">
    <location>
        <begin position="1"/>
        <end position="19"/>
    </location>
</feature>
<reference evidence="3" key="1">
    <citation type="journal article" date="2017" name="J. Biotechnol.">
        <title>Complete genome sequence of Novosphingobium resinovorum SA1, a versatile xenobiotic-degrading bacterium capable of utilizing sulfanilic acid.</title>
        <authorList>
            <person name="Hegedus B."/>
            <person name="Kos P.B."/>
            <person name="Balint B."/>
            <person name="Maroti G."/>
            <person name="Gan H.M."/>
            <person name="Perei K."/>
            <person name="Rakhely G."/>
        </authorList>
    </citation>
    <scope>NUCLEOTIDE SEQUENCE [LARGE SCALE GENOMIC DNA]</scope>
    <source>
        <strain evidence="3">SA1</strain>
    </source>
</reference>
<evidence type="ECO:0008006" key="4">
    <source>
        <dbReference type="Google" id="ProtNLM"/>
    </source>
</evidence>
<geneLocation type="plasmid" evidence="2 3">
    <name>pSA2</name>
</geneLocation>
<organism evidence="2 3">
    <name type="scientific">Novosphingobium resinovorum</name>
    <dbReference type="NCBI Taxonomy" id="158500"/>
    <lineage>
        <taxon>Bacteria</taxon>
        <taxon>Pseudomonadati</taxon>
        <taxon>Pseudomonadota</taxon>
        <taxon>Alphaproteobacteria</taxon>
        <taxon>Sphingomonadales</taxon>
        <taxon>Sphingomonadaceae</taxon>
        <taxon>Novosphingobium</taxon>
    </lineage>
</organism>
<dbReference type="Proteomes" id="UP000094626">
    <property type="component" value="Plasmid pSA2"/>
</dbReference>
<keyword evidence="3" id="KW-1185">Reference proteome</keyword>
<sequence length="91" mass="9530">MKSLLLALTALTLSAPAFAADAPVIDRNEAIFSAEGTKLGKIDRVLPGADGTASTVRVIYRGKFITIPVQTLSTGEKGLTTSLTNAELKKL</sequence>
<keyword evidence="2" id="KW-0614">Plasmid</keyword>
<evidence type="ECO:0000313" key="3">
    <source>
        <dbReference type="Proteomes" id="UP000094626"/>
    </source>
</evidence>
<dbReference type="AlphaFoldDB" id="A0A1D8AEB3"/>
<proteinExistence type="predicted"/>
<gene>
    <name evidence="2" type="ORF">BES08_26810</name>
</gene>
<dbReference type="OrthoDB" id="7473454at2"/>
<dbReference type="KEGG" id="nre:BES08_26810"/>